<sequence>MKQGDIIFTASNVYYGWAIFDLTISQAEIKVHSHLSGDTDMWQTFGQQLQSFPQHAAARIIFESQLENYLLLEAYCYDAMGHTALRVVTDNKAEDPHRRRSEFSLPAEVASLNHLGRLLANWQVADNTVILWQAQTS</sequence>
<proteinExistence type="predicted"/>
<evidence type="ECO:0000313" key="2">
    <source>
        <dbReference type="Proteomes" id="UP000199249"/>
    </source>
</evidence>
<dbReference type="Proteomes" id="UP000199249">
    <property type="component" value="Unassembled WGS sequence"/>
</dbReference>
<dbReference type="RefSeq" id="WP_092739410.1">
    <property type="nucleotide sequence ID" value="NZ_FNOV01000005.1"/>
</dbReference>
<dbReference type="OrthoDB" id="885131at2"/>
<evidence type="ECO:0000313" key="1">
    <source>
        <dbReference type="EMBL" id="SDY09378.1"/>
    </source>
</evidence>
<accession>A0A1H3H393</accession>
<reference evidence="2" key="1">
    <citation type="submission" date="2016-10" db="EMBL/GenBank/DDBJ databases">
        <authorList>
            <person name="Varghese N."/>
            <person name="Submissions S."/>
        </authorList>
    </citation>
    <scope>NUCLEOTIDE SEQUENCE [LARGE SCALE GENOMIC DNA]</scope>
    <source>
        <strain evidence="2">CGMCC 1.8975</strain>
    </source>
</reference>
<dbReference type="AlphaFoldDB" id="A0A1H3H393"/>
<protein>
    <submittedName>
        <fullName evidence="1">Uncharacterized protein</fullName>
    </submittedName>
</protein>
<organism evidence="1 2">
    <name type="scientific">Hymenobacter psychrophilus</name>
    <dbReference type="NCBI Taxonomy" id="651662"/>
    <lineage>
        <taxon>Bacteria</taxon>
        <taxon>Pseudomonadati</taxon>
        <taxon>Bacteroidota</taxon>
        <taxon>Cytophagia</taxon>
        <taxon>Cytophagales</taxon>
        <taxon>Hymenobacteraceae</taxon>
        <taxon>Hymenobacter</taxon>
    </lineage>
</organism>
<dbReference type="EMBL" id="FNOV01000005">
    <property type="protein sequence ID" value="SDY09378.1"/>
    <property type="molecule type" value="Genomic_DNA"/>
</dbReference>
<name>A0A1H3H393_9BACT</name>
<gene>
    <name evidence="1" type="ORF">SAMN04488069_105260</name>
</gene>
<dbReference type="STRING" id="651662.SAMN04488069_105260"/>
<keyword evidence="2" id="KW-1185">Reference proteome</keyword>